<dbReference type="EMBL" id="CAJVPV010016707">
    <property type="protein sequence ID" value="CAG8699348.1"/>
    <property type="molecule type" value="Genomic_DNA"/>
</dbReference>
<evidence type="ECO:0000259" key="16">
    <source>
        <dbReference type="PROSITE" id="PS50102"/>
    </source>
</evidence>
<sequence>STSTKKIPTDIRKTLVRMSKTEYYSDEEEFQCPLCMEEMDLSDRNFRPCPCGYQICRFCWHHIQENMNGRCPACRRVYSEQTIEFKPISAEELARIKNEKKQKEREKKELEAMNRKHLSNMRVVQKNLVYVIGLSPKIANEEILRSHDYFGQYGKIAKIVVNRRNPPPSTVPGAPSPQPSVGVYITYVRKEDAARAIAAVDGSMSDGKVLRASYGTTKYCTYYLRNMVCQNPNCMYLHEPGEEADSFTKEDLASVKYHLKEHTSTESHKLNQLGRPPSSGPPSVFPPHSNPPPHTTISHTVPSHPTTSHSVPPHSKKNTEAPPPHRALGLEIDKGSNDEREEASALPPTASWANKPSSTETTPILHNQQLSLSQSSFSHITQSSQNTSSSNSHSQQSSPPPLQPSVIQEQKSKRLVSTDTQPLGTKAVKKTEFSQMPVSVESVANRNDVEREAEKEQAQQLTVESNKEEKSTDKMSLLETNSQQLNDKSPLLSIKQSDISADFDQTLSALSDGPFSFSFNAPLLNSSVIPEEKHKKISVVPDNGVVGTSRIVSPPPGVGFPLTDVSNANFSVTSEFSQPPPISYTGPFNPFASDDDKFDPFTTENQPSLSVLNIPTLGNNNMSDIYSNEGRINSQALSNSVKSRNSSRFGFAQEDGNFSHLQSSDPLATKDLQEGFRALFPNVNISFGPSDVHQEAMWNTSNDSSTFPPLRRSLPPGVPISGINQAQSLLNANSSAGLDHNYHQSILMQHQQLNGNNVAPSIKSPPPGIYTQNPRIDYGVTGWNPQNAPWNIDEEYGQRQPSHPPSHQTQPFVPGITRHSRDEAQDFFGAFLKAAAVSTNTHDDVPNEESLPNILQDPAIMSVRISQSDNPYRAPGAPVVQQQQFQPIQNVGSHRLSVFERVARTGDEQINSGFGVGIGLGNVDA</sequence>
<feature type="coiled-coil region" evidence="13">
    <location>
        <begin position="89"/>
        <end position="120"/>
    </location>
</feature>
<feature type="non-terminal residue" evidence="18">
    <location>
        <position position="925"/>
    </location>
</feature>
<dbReference type="SUPFAM" id="SSF54928">
    <property type="entry name" value="RNA-binding domain, RBD"/>
    <property type="match status" value="1"/>
</dbReference>
<gene>
    <name evidence="18" type="ORF">AMORRO_LOCUS12032</name>
</gene>
<feature type="compositionally biased region" description="Pro residues" evidence="14">
    <location>
        <begin position="278"/>
        <end position="294"/>
    </location>
</feature>
<dbReference type="PANTHER" id="PTHR12603:SF0">
    <property type="entry name" value="CCR4-NOT TRANSCRIPTION COMPLEX SUBUNIT 4"/>
    <property type="match status" value="1"/>
</dbReference>
<dbReference type="CDD" id="cd16618">
    <property type="entry name" value="mRING-HC-C4C4_CNOT4"/>
    <property type="match status" value="1"/>
</dbReference>
<dbReference type="GO" id="GO:0016071">
    <property type="term" value="P:mRNA metabolic process"/>
    <property type="evidence" value="ECO:0007669"/>
    <property type="project" value="UniProtKB-ARBA"/>
</dbReference>
<evidence type="ECO:0000256" key="13">
    <source>
        <dbReference type="SAM" id="Coils"/>
    </source>
</evidence>
<dbReference type="PANTHER" id="PTHR12603">
    <property type="entry name" value="CCR4-NOT TRANSCRIPTION COMPLEX RELATED"/>
    <property type="match status" value="1"/>
</dbReference>
<dbReference type="GO" id="GO:0010629">
    <property type="term" value="P:negative regulation of gene expression"/>
    <property type="evidence" value="ECO:0007669"/>
    <property type="project" value="UniProtKB-ARBA"/>
</dbReference>
<evidence type="ECO:0000256" key="6">
    <source>
        <dbReference type="ARBA" id="ARBA00022884"/>
    </source>
</evidence>
<evidence type="ECO:0000256" key="14">
    <source>
        <dbReference type="SAM" id="MobiDB-lite"/>
    </source>
</evidence>
<dbReference type="GO" id="GO:0051254">
    <property type="term" value="P:positive regulation of RNA metabolic process"/>
    <property type="evidence" value="ECO:0007669"/>
    <property type="project" value="UniProtKB-ARBA"/>
</dbReference>
<accession>A0A9N9N2X8</accession>
<evidence type="ECO:0000256" key="5">
    <source>
        <dbReference type="ARBA" id="ARBA00022833"/>
    </source>
</evidence>
<dbReference type="GO" id="GO:0006401">
    <property type="term" value="P:RNA catabolic process"/>
    <property type="evidence" value="ECO:0007669"/>
    <property type="project" value="UniProtKB-ARBA"/>
</dbReference>
<keyword evidence="8 13" id="KW-0175">Coiled coil</keyword>
<dbReference type="InterPro" id="IPR000571">
    <property type="entry name" value="Znf_CCCH"/>
</dbReference>
<dbReference type="GO" id="GO:0008270">
    <property type="term" value="F:zinc ion binding"/>
    <property type="evidence" value="ECO:0007669"/>
    <property type="project" value="UniProtKB-KW"/>
</dbReference>
<keyword evidence="9" id="KW-0804">Transcription</keyword>
<evidence type="ECO:0000256" key="1">
    <source>
        <dbReference type="ARBA" id="ARBA00004123"/>
    </source>
</evidence>
<feature type="non-terminal residue" evidence="18">
    <location>
        <position position="1"/>
    </location>
</feature>
<feature type="region of interest" description="Disordered" evidence="14">
    <location>
        <begin position="373"/>
        <end position="474"/>
    </location>
</feature>
<feature type="domain" description="RRM" evidence="16">
    <location>
        <begin position="127"/>
        <end position="217"/>
    </location>
</feature>
<dbReference type="InterPro" id="IPR035979">
    <property type="entry name" value="RBD_domain_sf"/>
</dbReference>
<dbReference type="GO" id="GO:0016567">
    <property type="term" value="P:protein ubiquitination"/>
    <property type="evidence" value="ECO:0007669"/>
    <property type="project" value="TreeGrafter"/>
</dbReference>
<feature type="zinc finger region" description="C3H1-type" evidence="12">
    <location>
        <begin position="214"/>
        <end position="241"/>
    </location>
</feature>
<dbReference type="OrthoDB" id="1923159at2759"/>
<evidence type="ECO:0000313" key="19">
    <source>
        <dbReference type="Proteomes" id="UP000789342"/>
    </source>
</evidence>
<evidence type="ECO:0000256" key="9">
    <source>
        <dbReference type="ARBA" id="ARBA00023163"/>
    </source>
</evidence>
<dbReference type="PROSITE" id="PS50103">
    <property type="entry name" value="ZF_C3H1"/>
    <property type="match status" value="1"/>
</dbReference>
<dbReference type="Proteomes" id="UP000789342">
    <property type="component" value="Unassembled WGS sequence"/>
</dbReference>
<keyword evidence="5 12" id="KW-0862">Zinc</keyword>
<feature type="region of interest" description="Disordered" evidence="14">
    <location>
        <begin position="262"/>
        <end position="361"/>
    </location>
</feature>
<keyword evidence="4 12" id="KW-0863">Zinc-finger</keyword>
<name>A0A9N9N2X8_9GLOM</name>
<protein>
    <submittedName>
        <fullName evidence="18">10596_t:CDS:1</fullName>
    </submittedName>
</protein>
<dbReference type="FunFam" id="3.30.70.330:FF:000257">
    <property type="entry name" value="CCR4-NOT core complex subunit Not4"/>
    <property type="match status" value="1"/>
</dbReference>
<evidence type="ECO:0000259" key="17">
    <source>
        <dbReference type="PROSITE" id="PS50103"/>
    </source>
</evidence>
<evidence type="ECO:0000256" key="8">
    <source>
        <dbReference type="ARBA" id="ARBA00023054"/>
    </source>
</evidence>
<dbReference type="GO" id="GO:0010557">
    <property type="term" value="P:positive regulation of macromolecule biosynthetic process"/>
    <property type="evidence" value="ECO:0007669"/>
    <property type="project" value="UniProtKB-ARBA"/>
</dbReference>
<dbReference type="GO" id="GO:0005634">
    <property type="term" value="C:nucleus"/>
    <property type="evidence" value="ECO:0007669"/>
    <property type="project" value="UniProtKB-SubCell"/>
</dbReference>
<dbReference type="Gene3D" id="3.30.40.10">
    <property type="entry name" value="Zinc/RING finger domain, C3HC4 (zinc finger)"/>
    <property type="match status" value="1"/>
</dbReference>
<dbReference type="InterPro" id="IPR001841">
    <property type="entry name" value="Znf_RING"/>
</dbReference>
<dbReference type="SUPFAM" id="SSF57850">
    <property type="entry name" value="RING/U-box"/>
    <property type="match status" value="1"/>
</dbReference>
<dbReference type="CDD" id="cd12438">
    <property type="entry name" value="RRM_CNOT4"/>
    <property type="match status" value="1"/>
</dbReference>
<evidence type="ECO:0000256" key="3">
    <source>
        <dbReference type="ARBA" id="ARBA00022723"/>
    </source>
</evidence>
<feature type="compositionally biased region" description="Polar residues" evidence="14">
    <location>
        <begin position="351"/>
        <end position="361"/>
    </location>
</feature>
<comment type="caution">
    <text evidence="18">The sequence shown here is derived from an EMBL/GenBank/DDBJ whole genome shotgun (WGS) entry which is preliminary data.</text>
</comment>
<feature type="compositionally biased region" description="Polar residues" evidence="14">
    <location>
        <begin position="433"/>
        <end position="445"/>
    </location>
</feature>
<keyword evidence="3 12" id="KW-0479">Metal-binding</keyword>
<keyword evidence="7" id="KW-0805">Transcription regulation</keyword>
<dbReference type="PROSITE" id="PS50089">
    <property type="entry name" value="ZF_RING_2"/>
    <property type="match status" value="1"/>
</dbReference>
<keyword evidence="10" id="KW-0539">Nucleus</keyword>
<feature type="domain" description="RING-type" evidence="15">
    <location>
        <begin position="32"/>
        <end position="75"/>
    </location>
</feature>
<evidence type="ECO:0000259" key="15">
    <source>
        <dbReference type="PROSITE" id="PS50089"/>
    </source>
</evidence>
<feature type="compositionally biased region" description="Low complexity" evidence="14">
    <location>
        <begin position="373"/>
        <end position="397"/>
    </location>
</feature>
<dbReference type="GO" id="GO:0030015">
    <property type="term" value="C:CCR4-NOT core complex"/>
    <property type="evidence" value="ECO:0007669"/>
    <property type="project" value="UniProtKB-ARBA"/>
</dbReference>
<dbReference type="InterPro" id="IPR039515">
    <property type="entry name" value="NOT4_mRING-HC-C4C4"/>
</dbReference>
<reference evidence="18" key="1">
    <citation type="submission" date="2021-06" db="EMBL/GenBank/DDBJ databases">
        <authorList>
            <person name="Kallberg Y."/>
            <person name="Tangrot J."/>
            <person name="Rosling A."/>
        </authorList>
    </citation>
    <scope>NUCLEOTIDE SEQUENCE</scope>
    <source>
        <strain evidence="18">CL551</strain>
    </source>
</reference>
<dbReference type="SMART" id="SM00361">
    <property type="entry name" value="RRM_1"/>
    <property type="match status" value="1"/>
</dbReference>
<dbReference type="Pfam" id="PF14570">
    <property type="entry name" value="zf-RING_4"/>
    <property type="match status" value="1"/>
</dbReference>
<keyword evidence="6 11" id="KW-0694">RNA-binding</keyword>
<evidence type="ECO:0000256" key="10">
    <source>
        <dbReference type="ARBA" id="ARBA00023242"/>
    </source>
</evidence>
<dbReference type="PROSITE" id="PS50102">
    <property type="entry name" value="RRM"/>
    <property type="match status" value="1"/>
</dbReference>
<evidence type="ECO:0000256" key="2">
    <source>
        <dbReference type="ARBA" id="ARBA00022491"/>
    </source>
</evidence>
<dbReference type="GO" id="GO:0061630">
    <property type="term" value="F:ubiquitin protein ligase activity"/>
    <property type="evidence" value="ECO:0007669"/>
    <property type="project" value="UniProtKB-ARBA"/>
</dbReference>
<keyword evidence="2" id="KW-0678">Repressor</keyword>
<keyword evidence="19" id="KW-1185">Reference proteome</keyword>
<dbReference type="AlphaFoldDB" id="A0A9N9N2X8"/>
<feature type="compositionally biased region" description="Low complexity" evidence="14">
    <location>
        <begin position="295"/>
        <end position="313"/>
    </location>
</feature>
<evidence type="ECO:0000256" key="11">
    <source>
        <dbReference type="PROSITE-ProRule" id="PRU00176"/>
    </source>
</evidence>
<dbReference type="GO" id="GO:0003723">
    <property type="term" value="F:RNA binding"/>
    <property type="evidence" value="ECO:0007669"/>
    <property type="project" value="UniProtKB-UniRule"/>
</dbReference>
<feature type="domain" description="C3H1-type" evidence="17">
    <location>
        <begin position="214"/>
        <end position="241"/>
    </location>
</feature>
<dbReference type="InterPro" id="IPR013083">
    <property type="entry name" value="Znf_RING/FYVE/PHD"/>
</dbReference>
<feature type="compositionally biased region" description="Basic and acidic residues" evidence="14">
    <location>
        <begin position="447"/>
        <end position="457"/>
    </location>
</feature>
<dbReference type="InterPro" id="IPR034261">
    <property type="entry name" value="CNOT4_RRM"/>
</dbReference>
<dbReference type="FunFam" id="3.30.40.10:FF:000006">
    <property type="entry name" value="CCR4-NOT transcription complex subunit 4"/>
    <property type="match status" value="1"/>
</dbReference>
<evidence type="ECO:0000256" key="12">
    <source>
        <dbReference type="PROSITE-ProRule" id="PRU00723"/>
    </source>
</evidence>
<comment type="subcellular location">
    <subcellularLocation>
        <location evidence="1">Nucleus</location>
    </subcellularLocation>
</comment>
<organism evidence="18 19">
    <name type="scientific">Acaulospora morrowiae</name>
    <dbReference type="NCBI Taxonomy" id="94023"/>
    <lineage>
        <taxon>Eukaryota</taxon>
        <taxon>Fungi</taxon>
        <taxon>Fungi incertae sedis</taxon>
        <taxon>Mucoromycota</taxon>
        <taxon>Glomeromycotina</taxon>
        <taxon>Glomeromycetes</taxon>
        <taxon>Diversisporales</taxon>
        <taxon>Acaulosporaceae</taxon>
        <taxon>Acaulospora</taxon>
    </lineage>
</organism>
<evidence type="ECO:0000256" key="4">
    <source>
        <dbReference type="ARBA" id="ARBA00022771"/>
    </source>
</evidence>
<dbReference type="Gene3D" id="3.30.70.330">
    <property type="match status" value="1"/>
</dbReference>
<evidence type="ECO:0000256" key="7">
    <source>
        <dbReference type="ARBA" id="ARBA00023015"/>
    </source>
</evidence>
<dbReference type="InterPro" id="IPR000504">
    <property type="entry name" value="RRM_dom"/>
</dbReference>
<dbReference type="InterPro" id="IPR003954">
    <property type="entry name" value="RRM_euk-type"/>
</dbReference>
<evidence type="ECO:0000313" key="18">
    <source>
        <dbReference type="EMBL" id="CAG8699348.1"/>
    </source>
</evidence>
<dbReference type="InterPro" id="IPR039780">
    <property type="entry name" value="Mot2"/>
</dbReference>
<dbReference type="InterPro" id="IPR012677">
    <property type="entry name" value="Nucleotide-bd_a/b_plait_sf"/>
</dbReference>
<proteinExistence type="predicted"/>